<feature type="domain" description="HD/PDEase" evidence="1">
    <location>
        <begin position="27"/>
        <end position="103"/>
    </location>
</feature>
<comment type="caution">
    <text evidence="2">The sequence shown here is derived from an EMBL/GenBank/DDBJ whole genome shotgun (WGS) entry which is preliminary data.</text>
</comment>
<accession>A0ABV7UPV0</accession>
<evidence type="ECO:0000313" key="3">
    <source>
        <dbReference type="Proteomes" id="UP001595724"/>
    </source>
</evidence>
<organism evidence="2 3">
    <name type="scientific">Luteimonas notoginsengisoli</name>
    <dbReference type="NCBI Taxonomy" id="1578200"/>
    <lineage>
        <taxon>Bacteria</taxon>
        <taxon>Pseudomonadati</taxon>
        <taxon>Pseudomonadota</taxon>
        <taxon>Gammaproteobacteria</taxon>
        <taxon>Lysobacterales</taxon>
        <taxon>Lysobacteraceae</taxon>
        <taxon>Luteimonas</taxon>
    </lineage>
</organism>
<keyword evidence="3" id="KW-1185">Reference proteome</keyword>
<dbReference type="PANTHER" id="PTHR46246">
    <property type="entry name" value="GUANOSINE-3',5'-BIS(DIPHOSPHATE) 3'-PYROPHOSPHOHYDROLASE MESH1"/>
    <property type="match status" value="1"/>
</dbReference>
<proteinExistence type="predicted"/>
<dbReference type="SMART" id="SM00471">
    <property type="entry name" value="HDc"/>
    <property type="match status" value="1"/>
</dbReference>
<dbReference type="EC" id="3.1.-.-" evidence="2"/>
<protein>
    <submittedName>
        <fullName evidence="2">HD domain-containing protein</fullName>
        <ecNumber evidence="2">3.1.-.-</ecNumber>
    </submittedName>
</protein>
<dbReference type="EMBL" id="JBHRYF010000001">
    <property type="protein sequence ID" value="MFC3658781.1"/>
    <property type="molecule type" value="Genomic_DNA"/>
</dbReference>
<dbReference type="GO" id="GO:0016787">
    <property type="term" value="F:hydrolase activity"/>
    <property type="evidence" value="ECO:0007669"/>
    <property type="project" value="UniProtKB-KW"/>
</dbReference>
<dbReference type="InterPro" id="IPR052194">
    <property type="entry name" value="MESH1"/>
</dbReference>
<evidence type="ECO:0000259" key="1">
    <source>
        <dbReference type="SMART" id="SM00471"/>
    </source>
</evidence>
<dbReference type="Gene3D" id="1.10.3210.10">
    <property type="entry name" value="Hypothetical protein af1432"/>
    <property type="match status" value="1"/>
</dbReference>
<gene>
    <name evidence="2" type="ORF">ACFOM9_01650</name>
</gene>
<dbReference type="RefSeq" id="WP_386705547.1">
    <property type="nucleotide sequence ID" value="NZ_JBHRYF010000001.1"/>
</dbReference>
<reference evidence="3" key="1">
    <citation type="journal article" date="2019" name="Int. J. Syst. Evol. Microbiol.">
        <title>The Global Catalogue of Microorganisms (GCM) 10K type strain sequencing project: providing services to taxonomists for standard genome sequencing and annotation.</title>
        <authorList>
            <consortium name="The Broad Institute Genomics Platform"/>
            <consortium name="The Broad Institute Genome Sequencing Center for Infectious Disease"/>
            <person name="Wu L."/>
            <person name="Ma J."/>
        </authorList>
    </citation>
    <scope>NUCLEOTIDE SEQUENCE [LARGE SCALE GENOMIC DNA]</scope>
    <source>
        <strain evidence="3">KCTC 42211</strain>
    </source>
</reference>
<dbReference type="Pfam" id="PF13328">
    <property type="entry name" value="HD_4"/>
    <property type="match status" value="1"/>
</dbReference>
<name>A0ABV7UPV0_9GAMM</name>
<dbReference type="SUPFAM" id="SSF109604">
    <property type="entry name" value="HD-domain/PDEase-like"/>
    <property type="match status" value="1"/>
</dbReference>
<dbReference type="PANTHER" id="PTHR46246:SF1">
    <property type="entry name" value="GUANOSINE-3',5'-BIS(DIPHOSPHATE) 3'-PYROPHOSPHOHYDROLASE MESH1"/>
    <property type="match status" value="1"/>
</dbReference>
<evidence type="ECO:0000313" key="2">
    <source>
        <dbReference type="EMBL" id="MFC3658781.1"/>
    </source>
</evidence>
<sequence length="221" mass="24145">MNSLSDRFSRAVDYARIAHARQRRKGTDVPYLSHVLGVAALVIEFGGDEDQAIAALLHDTIEDCGQAHESMIRALFGEAVVDIVIACTDVSAEARAADANPEVARSNWYARKRAHLANTIDADDSVLLVSACEKLHNARAIIQDLENPAIGPAVFDRFNGGCEGTLGYYQSLAHVFATRNVVVAGEFDHAVGRMHELAGRRQRLPLRPLEDNERPHAIGCH</sequence>
<keyword evidence="2" id="KW-0378">Hydrolase</keyword>
<dbReference type="Proteomes" id="UP001595724">
    <property type="component" value="Unassembled WGS sequence"/>
</dbReference>
<dbReference type="InterPro" id="IPR003607">
    <property type="entry name" value="HD/PDEase_dom"/>
</dbReference>